<sequence length="154" mass="17451">MYTVLLKGCDFEVYLPVSRLNLVKCTNAGNTARFQSVTDDDLQDFVVKQKNKSTVNNTFYDLKLLSSYLHIVNEMLSFGKQSNCEKHNLKASSTRSVNFGLQGSDKHRSICCGDLKLCVDHARQEYLEFEGRQKNQTRGESQGCTISQAQHVDM</sequence>
<reference evidence="1" key="1">
    <citation type="submission" date="2022-11" db="EMBL/GenBank/DDBJ databases">
        <title>Centuries of genome instability and evolution in soft-shell clam transmissible cancer (bioRxiv).</title>
        <authorList>
            <person name="Hart S.F.M."/>
            <person name="Yonemitsu M.A."/>
            <person name="Giersch R.M."/>
            <person name="Beal B.F."/>
            <person name="Arriagada G."/>
            <person name="Davis B.W."/>
            <person name="Ostrander E.A."/>
            <person name="Goff S.P."/>
            <person name="Metzger M.J."/>
        </authorList>
    </citation>
    <scope>NUCLEOTIDE SEQUENCE</scope>
    <source>
        <strain evidence="1">MELC-2E11</strain>
        <tissue evidence="1">Siphon/mantle</tissue>
    </source>
</reference>
<organism evidence="1 2">
    <name type="scientific">Mya arenaria</name>
    <name type="common">Soft-shell clam</name>
    <dbReference type="NCBI Taxonomy" id="6604"/>
    <lineage>
        <taxon>Eukaryota</taxon>
        <taxon>Metazoa</taxon>
        <taxon>Spiralia</taxon>
        <taxon>Lophotrochozoa</taxon>
        <taxon>Mollusca</taxon>
        <taxon>Bivalvia</taxon>
        <taxon>Autobranchia</taxon>
        <taxon>Heteroconchia</taxon>
        <taxon>Euheterodonta</taxon>
        <taxon>Imparidentia</taxon>
        <taxon>Neoheterodontei</taxon>
        <taxon>Myida</taxon>
        <taxon>Myoidea</taxon>
        <taxon>Myidae</taxon>
        <taxon>Mya</taxon>
    </lineage>
</organism>
<accession>A0ABY7F2I3</accession>
<dbReference type="Proteomes" id="UP001164746">
    <property type="component" value="Chromosome 9"/>
</dbReference>
<dbReference type="EMBL" id="CP111020">
    <property type="protein sequence ID" value="WAR15051.1"/>
    <property type="molecule type" value="Genomic_DNA"/>
</dbReference>
<evidence type="ECO:0000313" key="1">
    <source>
        <dbReference type="EMBL" id="WAR15051.1"/>
    </source>
</evidence>
<name>A0ABY7F2I3_MYAAR</name>
<evidence type="ECO:0000313" key="2">
    <source>
        <dbReference type="Proteomes" id="UP001164746"/>
    </source>
</evidence>
<proteinExistence type="predicted"/>
<protein>
    <submittedName>
        <fullName evidence="1">Uncharacterized protein</fullName>
    </submittedName>
</protein>
<keyword evidence="2" id="KW-1185">Reference proteome</keyword>
<gene>
    <name evidence="1" type="ORF">MAR_005156</name>
</gene>